<keyword evidence="4 6" id="KW-1133">Transmembrane helix</keyword>
<dbReference type="CDD" id="cd17319">
    <property type="entry name" value="MFS_ExuT_GudP_like"/>
    <property type="match status" value="1"/>
</dbReference>
<dbReference type="OrthoDB" id="8596007at2"/>
<keyword evidence="2" id="KW-1003">Cell membrane</keyword>
<keyword evidence="9" id="KW-1185">Reference proteome</keyword>
<dbReference type="Proteomes" id="UP000295411">
    <property type="component" value="Unassembled WGS sequence"/>
</dbReference>
<dbReference type="PIRSF" id="PIRSF002808">
    <property type="entry name" value="Hexose_phosphate_transp"/>
    <property type="match status" value="1"/>
</dbReference>
<dbReference type="GO" id="GO:0005886">
    <property type="term" value="C:plasma membrane"/>
    <property type="evidence" value="ECO:0007669"/>
    <property type="project" value="UniProtKB-SubCell"/>
</dbReference>
<feature type="transmembrane region" description="Helical" evidence="6">
    <location>
        <begin position="98"/>
        <end position="120"/>
    </location>
</feature>
<accession>A0A4R5TW45</accession>
<organism evidence="8 9">
    <name type="scientific">Arthrobacter crusticola</name>
    <dbReference type="NCBI Taxonomy" id="2547960"/>
    <lineage>
        <taxon>Bacteria</taxon>
        <taxon>Bacillati</taxon>
        <taxon>Actinomycetota</taxon>
        <taxon>Actinomycetes</taxon>
        <taxon>Micrococcales</taxon>
        <taxon>Micrococcaceae</taxon>
        <taxon>Arthrobacter</taxon>
    </lineage>
</organism>
<dbReference type="PROSITE" id="PS50850">
    <property type="entry name" value="MFS"/>
    <property type="match status" value="1"/>
</dbReference>
<reference evidence="8 9" key="1">
    <citation type="submission" date="2019-03" db="EMBL/GenBank/DDBJ databases">
        <title>Arthrobacter sp. nov., an bacterium isolated from biocrust in Mu Us Desert.</title>
        <authorList>
            <person name="Lixiong L."/>
        </authorList>
    </citation>
    <scope>NUCLEOTIDE SEQUENCE [LARGE SCALE GENOMIC DNA]</scope>
    <source>
        <strain evidence="8 9">SLN-3</strain>
    </source>
</reference>
<feature type="transmembrane region" description="Helical" evidence="6">
    <location>
        <begin position="155"/>
        <end position="178"/>
    </location>
</feature>
<feature type="transmembrane region" description="Helical" evidence="6">
    <location>
        <begin position="184"/>
        <end position="204"/>
    </location>
</feature>
<comment type="caution">
    <text evidence="8">The sequence shown here is derived from an EMBL/GenBank/DDBJ whole genome shotgun (WGS) entry which is preliminary data.</text>
</comment>
<evidence type="ECO:0000313" key="8">
    <source>
        <dbReference type="EMBL" id="TDK25351.1"/>
    </source>
</evidence>
<comment type="subcellular location">
    <subcellularLocation>
        <location evidence="1">Cell membrane</location>
        <topology evidence="1">Multi-pass membrane protein</topology>
    </subcellularLocation>
</comment>
<dbReference type="SUPFAM" id="SSF103473">
    <property type="entry name" value="MFS general substrate transporter"/>
    <property type="match status" value="1"/>
</dbReference>
<dbReference type="RefSeq" id="WP_133403626.1">
    <property type="nucleotide sequence ID" value="NZ_SMTK01000003.1"/>
</dbReference>
<evidence type="ECO:0000313" key="9">
    <source>
        <dbReference type="Proteomes" id="UP000295411"/>
    </source>
</evidence>
<evidence type="ECO:0000256" key="3">
    <source>
        <dbReference type="ARBA" id="ARBA00022692"/>
    </source>
</evidence>
<feature type="transmembrane region" description="Helical" evidence="6">
    <location>
        <begin position="249"/>
        <end position="270"/>
    </location>
</feature>
<evidence type="ECO:0000256" key="2">
    <source>
        <dbReference type="ARBA" id="ARBA00022475"/>
    </source>
</evidence>
<feature type="transmembrane region" description="Helical" evidence="6">
    <location>
        <begin position="411"/>
        <end position="432"/>
    </location>
</feature>
<evidence type="ECO:0000259" key="7">
    <source>
        <dbReference type="PROSITE" id="PS50850"/>
    </source>
</evidence>
<keyword evidence="3 6" id="KW-0812">Transmembrane</keyword>
<dbReference type="InterPro" id="IPR036259">
    <property type="entry name" value="MFS_trans_sf"/>
</dbReference>
<dbReference type="InterPro" id="IPR020846">
    <property type="entry name" value="MFS_dom"/>
</dbReference>
<feature type="transmembrane region" description="Helical" evidence="6">
    <location>
        <begin position="290"/>
        <end position="311"/>
    </location>
</feature>
<protein>
    <submittedName>
        <fullName evidence="8">MFS transporter</fullName>
    </submittedName>
</protein>
<evidence type="ECO:0000256" key="6">
    <source>
        <dbReference type="SAM" id="Phobius"/>
    </source>
</evidence>
<feature type="transmembrane region" description="Helical" evidence="6">
    <location>
        <begin position="323"/>
        <end position="341"/>
    </location>
</feature>
<dbReference type="AlphaFoldDB" id="A0A4R5TW45"/>
<dbReference type="InterPro" id="IPR011701">
    <property type="entry name" value="MFS"/>
</dbReference>
<dbReference type="InterPro" id="IPR050382">
    <property type="entry name" value="MFS_Na/Anion_cotransporter"/>
</dbReference>
<dbReference type="PANTHER" id="PTHR11662">
    <property type="entry name" value="SOLUTE CARRIER FAMILY 17"/>
    <property type="match status" value="1"/>
</dbReference>
<evidence type="ECO:0000256" key="1">
    <source>
        <dbReference type="ARBA" id="ARBA00004651"/>
    </source>
</evidence>
<dbReference type="GO" id="GO:0022857">
    <property type="term" value="F:transmembrane transporter activity"/>
    <property type="evidence" value="ECO:0007669"/>
    <property type="project" value="InterPro"/>
</dbReference>
<dbReference type="Gene3D" id="1.20.1250.20">
    <property type="entry name" value="MFS general substrate transporter like domains"/>
    <property type="match status" value="2"/>
</dbReference>
<sequence>MTAAQAPARPPFRSRPFSKPVPGMRWQVMGSNAAVLLLNYGDRAALGVAAPLIISEFGFSTGTMGLILGAFAFTYAPACFAGGALADKYGSRKVMAAAAVWWSLATALAAFCFNFATFFLQRLLFGLGEGPQGATTARTMGNWFPRREYATAMGLTFAANPLGAALGVPVVSALLIWSNNNWRVPFLVLGGIGIVIAAAWYWIVRDRPEQHPRITAEELALINSDRTPVDEVSSEDVPRLSYYLRQPAVIANALAFFGFSWMLFMFLSWYPTYLVQTQGIDLKELAWAGSLPWVAGAVGTALGGVLSDRLASRAAVPLTVRKWATALFLAVSGALCIPLATVNSLAFAVGLFAVVLFLLYLANVQFFAIVRDAVHPARLGGVTGFVHFCANMAGVIAPIVTGFLIEDLGSWTGAFTLAAGLALLGAVALVVVKAPPAFGPGGKALAFQSVEG</sequence>
<gene>
    <name evidence="8" type="ORF">E2F48_08740</name>
</gene>
<proteinExistence type="predicted"/>
<dbReference type="InterPro" id="IPR000849">
    <property type="entry name" value="Sugar_P_transporter"/>
</dbReference>
<name>A0A4R5TW45_9MICC</name>
<feature type="transmembrane region" description="Helical" evidence="6">
    <location>
        <begin position="382"/>
        <end position="405"/>
    </location>
</feature>
<dbReference type="EMBL" id="SMTK01000003">
    <property type="protein sequence ID" value="TDK25351.1"/>
    <property type="molecule type" value="Genomic_DNA"/>
</dbReference>
<evidence type="ECO:0000256" key="5">
    <source>
        <dbReference type="ARBA" id="ARBA00023136"/>
    </source>
</evidence>
<dbReference type="PANTHER" id="PTHR11662:SF399">
    <property type="entry name" value="FI19708P1-RELATED"/>
    <property type="match status" value="1"/>
</dbReference>
<feature type="transmembrane region" description="Helical" evidence="6">
    <location>
        <begin position="347"/>
        <end position="370"/>
    </location>
</feature>
<feature type="domain" description="Major facilitator superfamily (MFS) profile" evidence="7">
    <location>
        <begin position="28"/>
        <end position="437"/>
    </location>
</feature>
<evidence type="ECO:0000256" key="4">
    <source>
        <dbReference type="ARBA" id="ARBA00022989"/>
    </source>
</evidence>
<dbReference type="Pfam" id="PF07690">
    <property type="entry name" value="MFS_1"/>
    <property type="match status" value="1"/>
</dbReference>
<keyword evidence="5 6" id="KW-0472">Membrane</keyword>